<accession>A0A3S4V534</accession>
<reference evidence="2 3" key="1">
    <citation type="submission" date="2018-12" db="EMBL/GenBank/DDBJ databases">
        <authorList>
            <consortium name="Pathogen Informatics"/>
        </authorList>
    </citation>
    <scope>NUCLEOTIDE SEQUENCE [LARGE SCALE GENOMIC DNA]</scope>
    <source>
        <strain evidence="2 3">NCTC11636</strain>
    </source>
</reference>
<dbReference type="KEGG" id="ahw:NCTC11636_01644"/>
<dbReference type="GO" id="GO:0032259">
    <property type="term" value="P:methylation"/>
    <property type="evidence" value="ECO:0007669"/>
    <property type="project" value="UniProtKB-KW"/>
</dbReference>
<evidence type="ECO:0000313" key="3">
    <source>
        <dbReference type="Proteomes" id="UP000266895"/>
    </source>
</evidence>
<protein>
    <submittedName>
        <fullName evidence="2">Bifunctional 3-demethylubiquinone-9 3-methyltransferase/ 2-octaprenyl-6-hydroxy phenol methylase</fullName>
    </submittedName>
</protein>
<dbReference type="InterPro" id="IPR029063">
    <property type="entry name" value="SAM-dependent_MTases_sf"/>
</dbReference>
<keyword evidence="3" id="KW-1185">Reference proteome</keyword>
<gene>
    <name evidence="2" type="ORF">NCTC11636_01644</name>
</gene>
<proteinExistence type="predicted"/>
<keyword evidence="2" id="KW-0489">Methyltransferase</keyword>
<dbReference type="Gene3D" id="3.40.50.150">
    <property type="entry name" value="Vaccinia Virus protein VP39"/>
    <property type="match status" value="1"/>
</dbReference>
<keyword evidence="2" id="KW-0808">Transferase</keyword>
<dbReference type="CDD" id="cd02440">
    <property type="entry name" value="AdoMet_MTases"/>
    <property type="match status" value="1"/>
</dbReference>
<dbReference type="EMBL" id="LR134350">
    <property type="protein sequence ID" value="VEG28641.1"/>
    <property type="molecule type" value="Genomic_DNA"/>
</dbReference>
<feature type="domain" description="Methyltransferase" evidence="1">
    <location>
        <begin position="55"/>
        <end position="152"/>
    </location>
</feature>
<dbReference type="GO" id="GO:0008168">
    <property type="term" value="F:methyltransferase activity"/>
    <property type="evidence" value="ECO:0007669"/>
    <property type="project" value="UniProtKB-KW"/>
</dbReference>
<dbReference type="AlphaFoldDB" id="A0A3S4V534"/>
<evidence type="ECO:0000259" key="1">
    <source>
        <dbReference type="Pfam" id="PF13649"/>
    </source>
</evidence>
<name>A0A3S4V534_9ACTO</name>
<dbReference type="OrthoDB" id="3172472at2"/>
<evidence type="ECO:0000313" key="2">
    <source>
        <dbReference type="EMBL" id="VEG28641.1"/>
    </source>
</evidence>
<sequence length="249" mass="27044">MHPVDASADATPAPLHTGLGARRYHRLSLRDESEVATIVEILAFPSRPELLDKRVLELSCGWGRLTLPMAAAGHRVLATDVDSDALADLAEHLVPQDQASTSVELRLTSLTSFSFDETFKAVCLPTGVTTRLDRTERRSVMEAAVSHLAPGGVLIVSTDYVLESAPTTMCLALGPHTTLTEQILPETGLRRTTLSWEDELYSSDLHIVPPTWVSRTCTQLGLTVTYQRSKPDPLLTGRVNAVIAAVKNP</sequence>
<dbReference type="Proteomes" id="UP000266895">
    <property type="component" value="Chromosome"/>
</dbReference>
<dbReference type="InterPro" id="IPR041698">
    <property type="entry name" value="Methyltransf_25"/>
</dbReference>
<organism evidence="2 3">
    <name type="scientific">Actinomyces howellii</name>
    <dbReference type="NCBI Taxonomy" id="52771"/>
    <lineage>
        <taxon>Bacteria</taxon>
        <taxon>Bacillati</taxon>
        <taxon>Actinomycetota</taxon>
        <taxon>Actinomycetes</taxon>
        <taxon>Actinomycetales</taxon>
        <taxon>Actinomycetaceae</taxon>
        <taxon>Actinomyces</taxon>
    </lineage>
</organism>
<dbReference type="Pfam" id="PF13649">
    <property type="entry name" value="Methyltransf_25"/>
    <property type="match status" value="1"/>
</dbReference>
<keyword evidence="2" id="KW-0830">Ubiquinone</keyword>
<dbReference type="SUPFAM" id="SSF53335">
    <property type="entry name" value="S-adenosyl-L-methionine-dependent methyltransferases"/>
    <property type="match status" value="1"/>
</dbReference>